<dbReference type="PROSITE" id="PS51257">
    <property type="entry name" value="PROKAR_LIPOPROTEIN"/>
    <property type="match status" value="1"/>
</dbReference>
<comment type="caution">
    <text evidence="1">The sequence shown here is derived from an EMBL/GenBank/DDBJ whole genome shotgun (WGS) entry which is preliminary data.</text>
</comment>
<dbReference type="AlphaFoldDB" id="A0A5S3PVR0"/>
<dbReference type="EMBL" id="VATY01000001">
    <property type="protein sequence ID" value="TMM59043.1"/>
    <property type="molecule type" value="Genomic_DNA"/>
</dbReference>
<dbReference type="OrthoDB" id="5948975at2"/>
<gene>
    <name evidence="1" type="ORF">FEE95_06310</name>
</gene>
<dbReference type="Proteomes" id="UP000310314">
    <property type="component" value="Unassembled WGS sequence"/>
</dbReference>
<evidence type="ECO:0000313" key="1">
    <source>
        <dbReference type="EMBL" id="TMM59043.1"/>
    </source>
</evidence>
<sequence>MKKKTIFKMLFIPLVTLATISCDDTEGELVAPLPNPELLTDFWFGYYQEDPLTNPEDPLAGFIYLKIPDSGNFEGELYFSYSGCEGGVDIGRVTGTASNGNLDGTWSGNADGKNVGGDYLGQLVGDEMYQGTYINDAGKVEIVCDEDFSYYVASNGTWTLQKTGNNEELNATVNKDSDPIALNWDAGNGSGLTYSVVFIDAECLEQNLDLEECLMWSGISTSNSIIYGEGIGETIPAQRLVSGNSYIASITCINTSGEVTASSNITFVR</sequence>
<reference evidence="1 2" key="1">
    <citation type="submission" date="2019-05" db="EMBL/GenBank/DDBJ databases">
        <authorList>
            <person name="Zhang J.-Y."/>
            <person name="Feg X."/>
            <person name="Du Z.-J."/>
        </authorList>
    </citation>
    <scope>NUCLEOTIDE SEQUENCE [LARGE SCALE GENOMIC DNA]</scope>
    <source>
        <strain evidence="1 2">RZ26</strain>
    </source>
</reference>
<proteinExistence type="predicted"/>
<accession>A0A5S3PVR0</accession>
<organism evidence="1 2">
    <name type="scientific">Maribacter algarum</name>
    <name type="common">ex Zhang et al. 2020</name>
    <dbReference type="NCBI Taxonomy" id="2578118"/>
    <lineage>
        <taxon>Bacteria</taxon>
        <taxon>Pseudomonadati</taxon>
        <taxon>Bacteroidota</taxon>
        <taxon>Flavobacteriia</taxon>
        <taxon>Flavobacteriales</taxon>
        <taxon>Flavobacteriaceae</taxon>
        <taxon>Maribacter</taxon>
    </lineage>
</organism>
<keyword evidence="2" id="KW-1185">Reference proteome</keyword>
<evidence type="ECO:0000313" key="2">
    <source>
        <dbReference type="Proteomes" id="UP000310314"/>
    </source>
</evidence>
<dbReference type="RefSeq" id="WP_138657033.1">
    <property type="nucleotide sequence ID" value="NZ_VATY01000001.1"/>
</dbReference>
<name>A0A5S3PVR0_9FLAO</name>
<protein>
    <submittedName>
        <fullName evidence="1">Uncharacterized protein</fullName>
    </submittedName>
</protein>